<feature type="domain" description="Helix-turn-helix" evidence="1">
    <location>
        <begin position="30"/>
        <end position="72"/>
    </location>
</feature>
<name>A0A3B1CTF2_9ZZZZ</name>
<dbReference type="GO" id="GO:0003677">
    <property type="term" value="F:DNA binding"/>
    <property type="evidence" value="ECO:0007669"/>
    <property type="project" value="InterPro"/>
</dbReference>
<reference evidence="2" key="1">
    <citation type="submission" date="2018-06" db="EMBL/GenBank/DDBJ databases">
        <authorList>
            <person name="Zhirakovskaya E."/>
        </authorList>
    </citation>
    <scope>NUCLEOTIDE SEQUENCE</scope>
</reference>
<dbReference type="Pfam" id="PF12728">
    <property type="entry name" value="HTH_17"/>
    <property type="match status" value="1"/>
</dbReference>
<dbReference type="InterPro" id="IPR041657">
    <property type="entry name" value="HTH_17"/>
</dbReference>
<dbReference type="NCBIfam" id="TIGR01764">
    <property type="entry name" value="excise"/>
    <property type="match status" value="1"/>
</dbReference>
<sequence length="81" mass="9225">MSIWQRQSNGNEQIITSNQAIANAEKNRKYYTTSQLALRWGVSAVTVIRLIEQGDLNGLKIRGSYRISKCSIKNYETKVAF</sequence>
<dbReference type="InterPro" id="IPR010093">
    <property type="entry name" value="SinI_DNA-bd"/>
</dbReference>
<evidence type="ECO:0000313" key="2">
    <source>
        <dbReference type="EMBL" id="VAX22375.1"/>
    </source>
</evidence>
<dbReference type="EMBL" id="UOGA01000223">
    <property type="protein sequence ID" value="VAX22375.1"/>
    <property type="molecule type" value="Genomic_DNA"/>
</dbReference>
<organism evidence="2">
    <name type="scientific">hydrothermal vent metagenome</name>
    <dbReference type="NCBI Taxonomy" id="652676"/>
    <lineage>
        <taxon>unclassified sequences</taxon>
        <taxon>metagenomes</taxon>
        <taxon>ecological metagenomes</taxon>
    </lineage>
</organism>
<accession>A0A3B1CTF2</accession>
<proteinExistence type="predicted"/>
<protein>
    <recommendedName>
        <fullName evidence="1">Helix-turn-helix domain-containing protein</fullName>
    </recommendedName>
</protein>
<gene>
    <name evidence="2" type="ORF">MNBD_NITROSPINAE04-2637</name>
</gene>
<evidence type="ECO:0000259" key="1">
    <source>
        <dbReference type="Pfam" id="PF12728"/>
    </source>
</evidence>
<dbReference type="AlphaFoldDB" id="A0A3B1CTF2"/>